<feature type="region of interest" description="Disordered" evidence="1">
    <location>
        <begin position="233"/>
        <end position="266"/>
    </location>
</feature>
<evidence type="ECO:0000313" key="3">
    <source>
        <dbReference type="Proteomes" id="UP000308549"/>
    </source>
</evidence>
<reference evidence="2 3" key="1">
    <citation type="submission" date="2017-03" db="EMBL/GenBank/DDBJ databases">
        <title>Genomes of endolithic fungi from Antarctica.</title>
        <authorList>
            <person name="Coleine C."/>
            <person name="Masonjones S."/>
            <person name="Stajich J.E."/>
        </authorList>
    </citation>
    <scope>NUCLEOTIDE SEQUENCE [LARGE SCALE GENOMIC DNA]</scope>
    <source>
        <strain evidence="2 3">CCFEE 6315</strain>
    </source>
</reference>
<dbReference type="Gene3D" id="3.90.1590.10">
    <property type="entry name" value="glutathione-dependent formaldehyde- activating enzyme (gfa)"/>
    <property type="match status" value="1"/>
</dbReference>
<feature type="region of interest" description="Disordered" evidence="1">
    <location>
        <begin position="144"/>
        <end position="190"/>
    </location>
</feature>
<dbReference type="InterPro" id="IPR011057">
    <property type="entry name" value="Mss4-like_sf"/>
</dbReference>
<dbReference type="AlphaFoldDB" id="A0A4U0UF95"/>
<proteinExistence type="predicted"/>
<dbReference type="Proteomes" id="UP000308549">
    <property type="component" value="Unassembled WGS sequence"/>
</dbReference>
<organism evidence="2 3">
    <name type="scientific">Salinomyces thailandicus</name>
    <dbReference type="NCBI Taxonomy" id="706561"/>
    <lineage>
        <taxon>Eukaryota</taxon>
        <taxon>Fungi</taxon>
        <taxon>Dikarya</taxon>
        <taxon>Ascomycota</taxon>
        <taxon>Pezizomycotina</taxon>
        <taxon>Dothideomycetes</taxon>
        <taxon>Dothideomycetidae</taxon>
        <taxon>Mycosphaerellales</taxon>
        <taxon>Teratosphaeriaceae</taxon>
        <taxon>Salinomyces</taxon>
    </lineage>
</organism>
<evidence type="ECO:0000313" key="2">
    <source>
        <dbReference type="EMBL" id="TKA33286.1"/>
    </source>
</evidence>
<dbReference type="SUPFAM" id="SSF51316">
    <property type="entry name" value="Mss4-like"/>
    <property type="match status" value="1"/>
</dbReference>
<protein>
    <recommendedName>
        <fullName evidence="4">CENP-V/GFA domain-containing protein</fullName>
    </recommendedName>
</protein>
<feature type="compositionally biased region" description="Low complexity" evidence="1">
    <location>
        <begin position="245"/>
        <end position="254"/>
    </location>
</feature>
<dbReference type="OrthoDB" id="3907216at2759"/>
<evidence type="ECO:0008006" key="4">
    <source>
        <dbReference type="Google" id="ProtNLM"/>
    </source>
</evidence>
<gene>
    <name evidence="2" type="ORF">B0A50_00839</name>
</gene>
<comment type="caution">
    <text evidence="2">The sequence shown here is derived from an EMBL/GenBank/DDBJ whole genome shotgun (WGS) entry which is preliminary data.</text>
</comment>
<name>A0A4U0UF95_9PEZI</name>
<keyword evidence="3" id="KW-1185">Reference proteome</keyword>
<dbReference type="EMBL" id="NAJL01000003">
    <property type="protein sequence ID" value="TKA33286.1"/>
    <property type="molecule type" value="Genomic_DNA"/>
</dbReference>
<accession>A0A4U0UF95</accession>
<evidence type="ECO:0000256" key="1">
    <source>
        <dbReference type="SAM" id="MobiDB-lite"/>
    </source>
</evidence>
<sequence length="266" mass="29140">MEEVNHLFGSCACERNQYTVVIPNQDSELAQVFFDNSASNRRTQATPISAWLRVPLDWYHSTTYAQFPDETHSSIKKTFNTRASSGALPPTRRQFCGYCGTHLTAWNEGLAGGGDRSADHVDVTLGSLMNESLDRLEEMQIYGDLDEDEGEEGEGGDSEVEEAEPTDSASGSRRVVPQRRGATAVHQMRNRGMPYFESLVENSPLGRIKRQRGGQSSQDGASHVEWEIVEIGGDEDEPMPDRGDAAAANAAAAATGNGNKRLRMDI</sequence>
<feature type="compositionally biased region" description="Acidic residues" evidence="1">
    <location>
        <begin position="144"/>
        <end position="165"/>
    </location>
</feature>